<protein>
    <submittedName>
        <fullName evidence="8">ThiF family adenylyltransferase</fullName>
    </submittedName>
</protein>
<dbReference type="Proteomes" id="UP001597173">
    <property type="component" value="Unassembled WGS sequence"/>
</dbReference>
<reference evidence="9" key="1">
    <citation type="journal article" date="2019" name="Int. J. Syst. Evol. Microbiol.">
        <title>The Global Catalogue of Microorganisms (GCM) 10K type strain sequencing project: providing services to taxonomists for standard genome sequencing and annotation.</title>
        <authorList>
            <consortium name="The Broad Institute Genomics Platform"/>
            <consortium name="The Broad Institute Genome Sequencing Center for Infectious Disease"/>
            <person name="Wu L."/>
            <person name="Ma J."/>
        </authorList>
    </citation>
    <scope>NUCLEOTIDE SEQUENCE [LARGE SCALE GENOMIC DNA]</scope>
    <source>
        <strain evidence="9">CCUG 55609</strain>
    </source>
</reference>
<evidence type="ECO:0000256" key="4">
    <source>
        <dbReference type="ARBA" id="ARBA00022833"/>
    </source>
</evidence>
<dbReference type="GO" id="GO:0016779">
    <property type="term" value="F:nucleotidyltransferase activity"/>
    <property type="evidence" value="ECO:0007669"/>
    <property type="project" value="UniProtKB-KW"/>
</dbReference>
<evidence type="ECO:0000256" key="5">
    <source>
        <dbReference type="ARBA" id="ARBA00023049"/>
    </source>
</evidence>
<dbReference type="EMBL" id="JBHTNF010000007">
    <property type="protein sequence ID" value="MFD1328852.1"/>
    <property type="molecule type" value="Genomic_DNA"/>
</dbReference>
<proteinExistence type="predicted"/>
<dbReference type="PANTHER" id="PTHR10953:SF247">
    <property type="entry name" value="SLL6053 PROTEIN"/>
    <property type="match status" value="1"/>
</dbReference>
<accession>A0ABW3YY57</accession>
<evidence type="ECO:0000313" key="8">
    <source>
        <dbReference type="EMBL" id="MFD1328852.1"/>
    </source>
</evidence>
<evidence type="ECO:0000259" key="7">
    <source>
        <dbReference type="Pfam" id="PF14464"/>
    </source>
</evidence>
<keyword evidence="1" id="KW-0645">Protease</keyword>
<dbReference type="InterPro" id="IPR000594">
    <property type="entry name" value="ThiF_NAD_FAD-bd"/>
</dbReference>
<keyword evidence="9" id="KW-1185">Reference proteome</keyword>
<evidence type="ECO:0000256" key="2">
    <source>
        <dbReference type="ARBA" id="ARBA00022723"/>
    </source>
</evidence>
<keyword evidence="3" id="KW-0378">Hydrolase</keyword>
<keyword evidence="8" id="KW-0808">Transferase</keyword>
<dbReference type="PANTHER" id="PTHR10953">
    <property type="entry name" value="UBIQUITIN-ACTIVATING ENZYME E1"/>
    <property type="match status" value="1"/>
</dbReference>
<evidence type="ECO:0000256" key="1">
    <source>
        <dbReference type="ARBA" id="ARBA00022670"/>
    </source>
</evidence>
<dbReference type="Pfam" id="PF00899">
    <property type="entry name" value="ThiF"/>
    <property type="match status" value="1"/>
</dbReference>
<dbReference type="InterPro" id="IPR028090">
    <property type="entry name" value="JAB_dom_prok"/>
</dbReference>
<comment type="caution">
    <text evidence="8">The sequence shown here is derived from an EMBL/GenBank/DDBJ whole genome shotgun (WGS) entry which is preliminary data.</text>
</comment>
<evidence type="ECO:0000313" key="9">
    <source>
        <dbReference type="Proteomes" id="UP001597173"/>
    </source>
</evidence>
<gene>
    <name evidence="8" type="ORF">ACFQ33_13225</name>
</gene>
<dbReference type="RefSeq" id="WP_374839502.1">
    <property type="nucleotide sequence ID" value="NZ_JBHEEW010000009.1"/>
</dbReference>
<sequence>MPVPVTLALSGDQHEHLKSILFPGDGNEAVAILLCGRRAGDRRHRLAVREIHGIPYEECVERTPMRVTWPPDYIAPILERAADEGLSVIKVHSHPGGHAAFSLTDDKGDAQLLPMIRGWVEADIPHGSAIMLPDGQMFGRVLNADNGFDPINCISVAGDDLHFWYADAGGVGLPSFVASHAQAFDDGTIERFRRLSFAVIGASGTGSPTIEQLVRLGAAVVVSVDDDHMEERNVNRILNSTMEDVRHKRSKVDVLADAAERTGLGTKIIRVKKNLWDPDVVREVAQCDIIFGCMDTVDGRYLLNAIASYYSIPYFDIGVRLDAVKSPTGKARIREVCGTVNYLRPGRSSLVSRGLFSMSDVAAAGLRRNDPRAHERQVEDGYIRGVLAHRPAVISVNMFASSLAVNELLARLHPFREESNGAYAAVIFSLASMEFFYDPEEGICDILGGKVGFGDTSPLLGLMELSKRQGA</sequence>
<name>A0ABW3YY57_MYCRA</name>
<dbReference type="Pfam" id="PF14464">
    <property type="entry name" value="Prok-JAB"/>
    <property type="match status" value="1"/>
</dbReference>
<feature type="domain" description="THIF-type NAD/FAD binding fold" evidence="6">
    <location>
        <begin position="183"/>
        <end position="412"/>
    </location>
</feature>
<keyword evidence="5" id="KW-0482">Metalloprotease</keyword>
<evidence type="ECO:0000256" key="3">
    <source>
        <dbReference type="ARBA" id="ARBA00022801"/>
    </source>
</evidence>
<dbReference type="InterPro" id="IPR035985">
    <property type="entry name" value="Ubiquitin-activating_enz"/>
</dbReference>
<dbReference type="Gene3D" id="3.40.50.720">
    <property type="entry name" value="NAD(P)-binding Rossmann-like Domain"/>
    <property type="match status" value="1"/>
</dbReference>
<keyword evidence="8" id="KW-0548">Nucleotidyltransferase</keyword>
<dbReference type="SUPFAM" id="SSF69572">
    <property type="entry name" value="Activating enzymes of the ubiquitin-like proteins"/>
    <property type="match status" value="1"/>
</dbReference>
<dbReference type="InterPro" id="IPR045886">
    <property type="entry name" value="ThiF/MoeB/HesA"/>
</dbReference>
<feature type="domain" description="JAB" evidence="7">
    <location>
        <begin position="26"/>
        <end position="115"/>
    </location>
</feature>
<keyword evidence="4" id="KW-0862">Zinc</keyword>
<evidence type="ECO:0000259" key="6">
    <source>
        <dbReference type="Pfam" id="PF00899"/>
    </source>
</evidence>
<organism evidence="8 9">
    <name type="scientific">Mycoplana ramosa</name>
    <name type="common">Mycoplana bullata</name>
    <dbReference type="NCBI Taxonomy" id="40837"/>
    <lineage>
        <taxon>Bacteria</taxon>
        <taxon>Pseudomonadati</taxon>
        <taxon>Pseudomonadota</taxon>
        <taxon>Alphaproteobacteria</taxon>
        <taxon>Hyphomicrobiales</taxon>
        <taxon>Rhizobiaceae</taxon>
        <taxon>Mycoplana</taxon>
    </lineage>
</organism>
<keyword evidence="2" id="KW-0479">Metal-binding</keyword>